<keyword evidence="1" id="KW-1133">Transmembrane helix</keyword>
<feature type="transmembrane region" description="Helical" evidence="1">
    <location>
        <begin position="141"/>
        <end position="160"/>
    </location>
</feature>
<dbReference type="EMBL" id="CP048000">
    <property type="protein sequence ID" value="QHQ61146.1"/>
    <property type="molecule type" value="Genomic_DNA"/>
</dbReference>
<proteinExistence type="predicted"/>
<feature type="transmembrane region" description="Helical" evidence="1">
    <location>
        <begin position="12"/>
        <end position="31"/>
    </location>
</feature>
<sequence>MFLIILFTKATIIFTVMIPLLITVQILFKYINHVSASISHKIGTYVFCFLLAGIFLVTGIPSITTIHLDTNISFDLFDGIFPYYDQYVNNIFLFIPFGFLLPLLWIQYNLKKTVFTGFLLSLIIETMQLFCFRISDVNDLWTNTLGTYLGYILFLVVKNLSPKIINKFCLNTSFSKKKGLLIFHEIYFYFFITWFVVFFMHPYISDYIINIF</sequence>
<dbReference type="RefSeq" id="WP_161837973.1">
    <property type="nucleotide sequence ID" value="NZ_CP048000.1"/>
</dbReference>
<dbReference type="PANTHER" id="PTHR36834:SF2">
    <property type="entry name" value="MEMBRANE PROTEIN"/>
    <property type="match status" value="1"/>
</dbReference>
<keyword evidence="1" id="KW-0812">Transmembrane</keyword>
<feature type="transmembrane region" description="Helical" evidence="1">
    <location>
        <begin position="43"/>
        <end position="67"/>
    </location>
</feature>
<evidence type="ECO:0000313" key="4">
    <source>
        <dbReference type="Proteomes" id="UP000464314"/>
    </source>
</evidence>
<dbReference type="Proteomes" id="UP000464314">
    <property type="component" value="Chromosome"/>
</dbReference>
<evidence type="ECO:0000256" key="1">
    <source>
        <dbReference type="SAM" id="Phobius"/>
    </source>
</evidence>
<dbReference type="InterPro" id="IPR053150">
    <property type="entry name" value="Teicoplanin_resist-assoc"/>
</dbReference>
<dbReference type="InterPro" id="IPR006976">
    <property type="entry name" value="VanZ-like"/>
</dbReference>
<accession>A0A6P1TMS5</accession>
<evidence type="ECO:0000313" key="3">
    <source>
        <dbReference type="EMBL" id="QHQ61146.1"/>
    </source>
</evidence>
<protein>
    <recommendedName>
        <fullName evidence="2">VanZ-like domain-containing protein</fullName>
    </recommendedName>
</protein>
<feature type="transmembrane region" description="Helical" evidence="1">
    <location>
        <begin position="113"/>
        <end position="135"/>
    </location>
</feature>
<gene>
    <name evidence="3" type="ORF">Ana3638_10500</name>
</gene>
<name>A0A6P1TMS5_9FIRM</name>
<organism evidence="3 4">
    <name type="scientific">Anaerocolumna sedimenticola</name>
    <dbReference type="NCBI Taxonomy" id="2696063"/>
    <lineage>
        <taxon>Bacteria</taxon>
        <taxon>Bacillati</taxon>
        <taxon>Bacillota</taxon>
        <taxon>Clostridia</taxon>
        <taxon>Lachnospirales</taxon>
        <taxon>Lachnospiraceae</taxon>
        <taxon>Anaerocolumna</taxon>
    </lineage>
</organism>
<feature type="transmembrane region" description="Helical" evidence="1">
    <location>
        <begin position="181"/>
        <end position="204"/>
    </location>
</feature>
<feature type="transmembrane region" description="Helical" evidence="1">
    <location>
        <begin position="87"/>
        <end position="106"/>
    </location>
</feature>
<evidence type="ECO:0000259" key="2">
    <source>
        <dbReference type="Pfam" id="PF04892"/>
    </source>
</evidence>
<dbReference type="KEGG" id="anr:Ana3638_10500"/>
<keyword evidence="1" id="KW-0472">Membrane</keyword>
<dbReference type="AlphaFoldDB" id="A0A6P1TMS5"/>
<keyword evidence="4" id="KW-1185">Reference proteome</keyword>
<feature type="domain" description="VanZ-like" evidence="2">
    <location>
        <begin position="47"/>
        <end position="157"/>
    </location>
</feature>
<dbReference type="Pfam" id="PF04892">
    <property type="entry name" value="VanZ"/>
    <property type="match status" value="1"/>
</dbReference>
<dbReference type="PANTHER" id="PTHR36834">
    <property type="entry name" value="MEMBRANE PROTEIN-RELATED"/>
    <property type="match status" value="1"/>
</dbReference>
<reference evidence="3 4" key="1">
    <citation type="submission" date="2020-01" db="EMBL/GenBank/DDBJ databases">
        <title>Genome analysis of Anaerocolumna sp. CBA3638.</title>
        <authorList>
            <person name="Kim J."/>
            <person name="Roh S.W."/>
        </authorList>
    </citation>
    <scope>NUCLEOTIDE SEQUENCE [LARGE SCALE GENOMIC DNA]</scope>
    <source>
        <strain evidence="3 4">CBA3638</strain>
    </source>
</reference>